<dbReference type="NCBIfam" id="TIGR02888">
    <property type="entry name" value="spore_YlmC_YmxH"/>
    <property type="match status" value="1"/>
</dbReference>
<dbReference type="PANTHER" id="PTHR40061">
    <property type="entry name" value="SPORULATION PROTEIN YLMC-RELATED"/>
    <property type="match status" value="1"/>
</dbReference>
<dbReference type="Gene3D" id="2.30.30.240">
    <property type="entry name" value="PRC-barrel domain"/>
    <property type="match status" value="1"/>
</dbReference>
<gene>
    <name evidence="2" type="ORF">J5W02_12955</name>
</gene>
<dbReference type="SUPFAM" id="SSF50346">
    <property type="entry name" value="PRC-barrel domain"/>
    <property type="match status" value="1"/>
</dbReference>
<dbReference type="InterPro" id="IPR027275">
    <property type="entry name" value="PRC-brl_dom"/>
</dbReference>
<dbReference type="Proteomes" id="UP000719942">
    <property type="component" value="Unassembled WGS sequence"/>
</dbReference>
<dbReference type="PANTHER" id="PTHR40061:SF1">
    <property type="entry name" value="SPORULATION PROTEIN YLMC-RELATED"/>
    <property type="match status" value="1"/>
</dbReference>
<evidence type="ECO:0000259" key="1">
    <source>
        <dbReference type="Pfam" id="PF05239"/>
    </source>
</evidence>
<feature type="domain" description="PRC-barrel" evidence="1">
    <location>
        <begin position="2"/>
        <end position="69"/>
    </location>
</feature>
<evidence type="ECO:0000313" key="2">
    <source>
        <dbReference type="EMBL" id="MBW7573719.1"/>
    </source>
</evidence>
<accession>A0ABS7DRF7</accession>
<evidence type="ECO:0000313" key="3">
    <source>
        <dbReference type="Proteomes" id="UP000719942"/>
    </source>
</evidence>
<dbReference type="Pfam" id="PF05239">
    <property type="entry name" value="PRC"/>
    <property type="match status" value="1"/>
</dbReference>
<dbReference type="EMBL" id="JAGFNZ010000005">
    <property type="protein sequence ID" value="MBW7573719.1"/>
    <property type="molecule type" value="Genomic_DNA"/>
</dbReference>
<comment type="caution">
    <text evidence="2">The sequence shown here is derived from an EMBL/GenBank/DDBJ whole genome shotgun (WGS) entry which is preliminary data.</text>
</comment>
<sequence>MRHKEVINVKDGTRIGCVCDVEIDTVDARVIAIVIYGRLRCFGLLGREDDIIIKWQDIQVIGDDTILVSYNNCCRIKKRGRGFGGFFSNN</sequence>
<keyword evidence="3" id="KW-1185">Reference proteome</keyword>
<organism evidence="2 3">
    <name type="scientific">Caproiciproducens faecalis</name>
    <dbReference type="NCBI Taxonomy" id="2820301"/>
    <lineage>
        <taxon>Bacteria</taxon>
        <taxon>Bacillati</taxon>
        <taxon>Bacillota</taxon>
        <taxon>Clostridia</taxon>
        <taxon>Eubacteriales</taxon>
        <taxon>Acutalibacteraceae</taxon>
        <taxon>Caproiciproducens</taxon>
    </lineage>
</organism>
<dbReference type="InterPro" id="IPR014238">
    <property type="entry name" value="Spore_YlmC/YmxH"/>
</dbReference>
<dbReference type="InterPro" id="IPR011033">
    <property type="entry name" value="PRC_barrel-like_sf"/>
</dbReference>
<dbReference type="RefSeq" id="WP_219966113.1">
    <property type="nucleotide sequence ID" value="NZ_JAGFNZ010000005.1"/>
</dbReference>
<proteinExistence type="predicted"/>
<name>A0ABS7DRF7_9FIRM</name>
<reference evidence="2 3" key="1">
    <citation type="submission" date="2021-03" db="EMBL/GenBank/DDBJ databases">
        <title>Caproiciproducens sp. nov. isolated from feces of cow.</title>
        <authorList>
            <person name="Choi J.-Y."/>
        </authorList>
    </citation>
    <scope>NUCLEOTIDE SEQUENCE [LARGE SCALE GENOMIC DNA]</scope>
    <source>
        <strain evidence="2 3">AGMB10547</strain>
    </source>
</reference>
<protein>
    <submittedName>
        <fullName evidence="2">YlmC/YmxH family sporulation protein</fullName>
    </submittedName>
</protein>